<feature type="transmembrane region" description="Helical" evidence="1">
    <location>
        <begin position="62"/>
        <end position="83"/>
    </location>
</feature>
<keyword evidence="3" id="KW-1185">Reference proteome</keyword>
<dbReference type="EMBL" id="RKHL01000001">
    <property type="protein sequence ID" value="ROR79993.1"/>
    <property type="molecule type" value="Genomic_DNA"/>
</dbReference>
<name>A0A3N2BXI6_9MICO</name>
<feature type="transmembrane region" description="Helical" evidence="1">
    <location>
        <begin position="36"/>
        <end position="56"/>
    </location>
</feature>
<gene>
    <name evidence="2" type="ORF">EDD42_0024</name>
</gene>
<accession>A0A3N2BXI6</accession>
<dbReference type="AlphaFoldDB" id="A0A3N2BXI6"/>
<keyword evidence="1" id="KW-1133">Transmembrane helix</keyword>
<keyword evidence="1" id="KW-0812">Transmembrane</keyword>
<protein>
    <submittedName>
        <fullName evidence="2">Uncharacterized protein</fullName>
    </submittedName>
</protein>
<dbReference type="Proteomes" id="UP000266915">
    <property type="component" value="Unassembled WGS sequence"/>
</dbReference>
<proteinExistence type="predicted"/>
<evidence type="ECO:0000313" key="2">
    <source>
        <dbReference type="EMBL" id="ROR79993.1"/>
    </source>
</evidence>
<reference evidence="2 3" key="1">
    <citation type="submission" date="2018-11" db="EMBL/GenBank/DDBJ databases">
        <title>Sequencing the genomes of 1000 actinobacteria strains.</title>
        <authorList>
            <person name="Klenk H.-P."/>
        </authorList>
    </citation>
    <scope>NUCLEOTIDE SEQUENCE [LARGE SCALE GENOMIC DNA]</scope>
    <source>
        <strain evidence="2 3">DSM 14012</strain>
    </source>
</reference>
<comment type="caution">
    <text evidence="2">The sequence shown here is derived from an EMBL/GenBank/DDBJ whole genome shotgun (WGS) entry which is preliminary data.</text>
</comment>
<organism evidence="2 3">
    <name type="scientific">Plantibacter flavus</name>
    <dbReference type="NCBI Taxonomy" id="150123"/>
    <lineage>
        <taxon>Bacteria</taxon>
        <taxon>Bacillati</taxon>
        <taxon>Actinomycetota</taxon>
        <taxon>Actinomycetes</taxon>
        <taxon>Micrococcales</taxon>
        <taxon>Microbacteriaceae</taxon>
        <taxon>Plantibacter</taxon>
    </lineage>
</organism>
<sequence>MNVVTGLAALALFGIEYNFRKRTGIATNRPAGPASLMVLIVLCAMTVAAFAASLTLATNGELSWIIALASAGFIIMLMGVAIYDRCYARDLRRAP</sequence>
<evidence type="ECO:0000256" key="1">
    <source>
        <dbReference type="SAM" id="Phobius"/>
    </source>
</evidence>
<evidence type="ECO:0000313" key="3">
    <source>
        <dbReference type="Proteomes" id="UP000266915"/>
    </source>
</evidence>
<keyword evidence="1" id="KW-0472">Membrane</keyword>